<protein>
    <submittedName>
        <fullName evidence="5">LacI family transcription regulator</fullName>
    </submittedName>
</protein>
<evidence type="ECO:0000256" key="2">
    <source>
        <dbReference type="ARBA" id="ARBA00023125"/>
    </source>
</evidence>
<dbReference type="EMBL" id="AZRL01000001">
    <property type="protein sequence ID" value="PNR98601.1"/>
    <property type="molecule type" value="Genomic_DNA"/>
</dbReference>
<dbReference type="Pfam" id="PF13377">
    <property type="entry name" value="Peripla_BP_3"/>
    <property type="match status" value="1"/>
</dbReference>
<dbReference type="GO" id="GO:0000976">
    <property type="term" value="F:transcription cis-regulatory region binding"/>
    <property type="evidence" value="ECO:0007669"/>
    <property type="project" value="TreeGrafter"/>
</dbReference>
<evidence type="ECO:0000313" key="6">
    <source>
        <dbReference type="Proteomes" id="UP000236434"/>
    </source>
</evidence>
<evidence type="ECO:0000313" key="5">
    <source>
        <dbReference type="EMBL" id="PNR98601.1"/>
    </source>
</evidence>
<dbReference type="InterPro" id="IPR000843">
    <property type="entry name" value="HTH_LacI"/>
</dbReference>
<dbReference type="SUPFAM" id="SSF47413">
    <property type="entry name" value="lambda repressor-like DNA-binding domains"/>
    <property type="match status" value="1"/>
</dbReference>
<dbReference type="PANTHER" id="PTHR30146:SF24">
    <property type="entry name" value="XYLOSE OPERON REGULATORY PROTEIN"/>
    <property type="match status" value="1"/>
</dbReference>
<feature type="domain" description="HTH lacI-type" evidence="4">
    <location>
        <begin position="2"/>
        <end position="53"/>
    </location>
</feature>
<dbReference type="InterPro" id="IPR046335">
    <property type="entry name" value="LacI/GalR-like_sensor"/>
</dbReference>
<keyword evidence="2" id="KW-0238">DNA-binding</keyword>
<dbReference type="GO" id="GO:0003700">
    <property type="term" value="F:DNA-binding transcription factor activity"/>
    <property type="evidence" value="ECO:0007669"/>
    <property type="project" value="TreeGrafter"/>
</dbReference>
<dbReference type="Pfam" id="PF00356">
    <property type="entry name" value="LacI"/>
    <property type="match status" value="1"/>
</dbReference>
<organism evidence="5 6">
    <name type="scientific">Petrotoga olearia DSM 13574</name>
    <dbReference type="NCBI Taxonomy" id="1122955"/>
    <lineage>
        <taxon>Bacteria</taxon>
        <taxon>Thermotogati</taxon>
        <taxon>Thermotogota</taxon>
        <taxon>Thermotogae</taxon>
        <taxon>Petrotogales</taxon>
        <taxon>Petrotogaceae</taxon>
        <taxon>Petrotoga</taxon>
    </lineage>
</organism>
<dbReference type="InterPro" id="IPR010982">
    <property type="entry name" value="Lambda_DNA-bd_dom_sf"/>
</dbReference>
<name>A0A2K1P747_9BACT</name>
<accession>A0A2K1P747</accession>
<dbReference type="PROSITE" id="PS50932">
    <property type="entry name" value="HTH_LACI_2"/>
    <property type="match status" value="1"/>
</dbReference>
<dbReference type="Gene3D" id="1.10.260.40">
    <property type="entry name" value="lambda repressor-like DNA-binding domains"/>
    <property type="match status" value="1"/>
</dbReference>
<dbReference type="AlphaFoldDB" id="A0A2K1P747"/>
<gene>
    <name evidence="5" type="ORF">X929_00230</name>
</gene>
<evidence type="ECO:0000259" key="4">
    <source>
        <dbReference type="PROSITE" id="PS50932"/>
    </source>
</evidence>
<keyword evidence="1" id="KW-0805">Transcription regulation</keyword>
<dbReference type="Gene3D" id="3.40.50.2300">
    <property type="match status" value="2"/>
</dbReference>
<comment type="caution">
    <text evidence="5">The sequence shown here is derived from an EMBL/GenBank/DDBJ whole genome shotgun (WGS) entry which is preliminary data.</text>
</comment>
<dbReference type="InterPro" id="IPR028082">
    <property type="entry name" value="Peripla_BP_I"/>
</dbReference>
<dbReference type="OrthoDB" id="47944at2"/>
<keyword evidence="3" id="KW-0804">Transcription</keyword>
<sequence>MATIREIAKASGFSIATVSRVLNGSENVTEETRKKILKVIKELDYTRSQSLKGSSFRGIGVLVPDLKAYYYGLVAEGIEEVLLRNHLEMFLSTYRHSLEKEKDALEEFFARKVDGVIACTTYQDEECLEKFIEAGIPVVAVDRENSELKMDIVTIDNYDSSLKIAKYLYEMGHRKVLHVEGPLEIYSARERKKAFMNFAQKKKDFEVTFIPAGFDVKDGYIGIKKYLEKHGKNFTAIFFVNDWVAFGGIKALREAGLNYPEDVSIVGFDDSPLAKYLYPSLTTIRQPVYEMGLNAAKLLIEKLEGKSESKVKRRVILPTKLIIRDSVRKI</sequence>
<dbReference type="PANTHER" id="PTHR30146">
    <property type="entry name" value="LACI-RELATED TRANSCRIPTIONAL REPRESSOR"/>
    <property type="match status" value="1"/>
</dbReference>
<dbReference type="SMART" id="SM00354">
    <property type="entry name" value="HTH_LACI"/>
    <property type="match status" value="1"/>
</dbReference>
<dbReference type="SUPFAM" id="SSF53822">
    <property type="entry name" value="Periplasmic binding protein-like I"/>
    <property type="match status" value="1"/>
</dbReference>
<reference evidence="5 6" key="1">
    <citation type="submission" date="2013-12" db="EMBL/GenBank/DDBJ databases">
        <title>Comparative genomics of Petrotoga isolates.</title>
        <authorList>
            <person name="Nesbo C.L."/>
            <person name="Charchuk R."/>
            <person name="Chow K."/>
        </authorList>
    </citation>
    <scope>NUCLEOTIDE SEQUENCE [LARGE SCALE GENOMIC DNA]</scope>
    <source>
        <strain evidence="5 6">DSM 13574</strain>
    </source>
</reference>
<dbReference type="CDD" id="cd01392">
    <property type="entry name" value="HTH_LacI"/>
    <property type="match status" value="1"/>
</dbReference>
<proteinExistence type="predicted"/>
<evidence type="ECO:0000256" key="3">
    <source>
        <dbReference type="ARBA" id="ARBA00023163"/>
    </source>
</evidence>
<dbReference type="Proteomes" id="UP000236434">
    <property type="component" value="Unassembled WGS sequence"/>
</dbReference>
<dbReference type="RefSeq" id="WP_103066063.1">
    <property type="nucleotide sequence ID" value="NZ_AZRL01000001.1"/>
</dbReference>
<evidence type="ECO:0000256" key="1">
    <source>
        <dbReference type="ARBA" id="ARBA00023015"/>
    </source>
</evidence>